<proteinExistence type="predicted"/>
<comment type="caution">
    <text evidence="1">The sequence shown here is derived from an EMBL/GenBank/DDBJ whole genome shotgun (WGS) entry which is preliminary data.</text>
</comment>
<evidence type="ECO:0000313" key="2">
    <source>
        <dbReference type="Proteomes" id="UP001642484"/>
    </source>
</evidence>
<keyword evidence="2" id="KW-1185">Reference proteome</keyword>
<accession>A0ABP0LL79</accession>
<dbReference type="EMBL" id="CAXAMN010013113">
    <property type="protein sequence ID" value="CAK9039929.1"/>
    <property type="molecule type" value="Genomic_DNA"/>
</dbReference>
<evidence type="ECO:0000313" key="1">
    <source>
        <dbReference type="EMBL" id="CAK9039929.1"/>
    </source>
</evidence>
<gene>
    <name evidence="1" type="ORF">CCMP2556_LOCUS21576</name>
</gene>
<protein>
    <submittedName>
        <fullName evidence="1">Uncharacterized protein</fullName>
    </submittedName>
</protein>
<dbReference type="Proteomes" id="UP001642484">
    <property type="component" value="Unassembled WGS sequence"/>
</dbReference>
<organism evidence="1 2">
    <name type="scientific">Durusdinium trenchii</name>
    <dbReference type="NCBI Taxonomy" id="1381693"/>
    <lineage>
        <taxon>Eukaryota</taxon>
        <taxon>Sar</taxon>
        <taxon>Alveolata</taxon>
        <taxon>Dinophyceae</taxon>
        <taxon>Suessiales</taxon>
        <taxon>Symbiodiniaceae</taxon>
        <taxon>Durusdinium</taxon>
    </lineage>
</organism>
<sequence length="327" mass="36743">METMKLDNIFDAVVSLGPNCLPAYRIAKAGFKRRSFPFDVLMTGCDGWTCEESTVHSSPVGLQLVVESLKREPPFLDFVSTMTPLPHINAVGNAGFTDPEFIPSAHIHDDPREPAVAETYHRRAQRFLALLNSGYRVLFLYTLRLRELSSAKHFMNVAKRLPVEAARLRALLKSRWPQSKSALLLAVLGELPPVPAAQKALEACLSRLDKINETDVWIITRHIADLPKVAGDPLAGFWGDDEAWADIFRGFVIQPKDFREVQQTCMVSSNESWLLLLDAIFEYSDPKLDLALKRETALSSLSWSVFLMRNHSKSFGFAWLQSCIVVV</sequence>
<name>A0ABP0LL79_9DINO</name>
<reference evidence="1 2" key="1">
    <citation type="submission" date="2024-02" db="EMBL/GenBank/DDBJ databases">
        <authorList>
            <person name="Chen Y."/>
            <person name="Shah S."/>
            <person name="Dougan E. K."/>
            <person name="Thang M."/>
            <person name="Chan C."/>
        </authorList>
    </citation>
    <scope>NUCLEOTIDE SEQUENCE [LARGE SCALE GENOMIC DNA]</scope>
</reference>